<dbReference type="Proteomes" id="UP000031740">
    <property type="component" value="Unassembled WGS sequence"/>
</dbReference>
<proteinExistence type="predicted"/>
<gene>
    <name evidence="7" type="ORF">H710_00568</name>
</gene>
<dbReference type="EMBL" id="ASIV01000004">
    <property type="protein sequence ID" value="KEG19972.1"/>
    <property type="molecule type" value="Genomic_DNA"/>
</dbReference>
<organism evidence="7 8">
    <name type="scientific">Bartonella bacilliformis Ver097</name>
    <dbReference type="NCBI Taxonomy" id="1293911"/>
    <lineage>
        <taxon>Bacteria</taxon>
        <taxon>Pseudomonadati</taxon>
        <taxon>Pseudomonadota</taxon>
        <taxon>Alphaproteobacteria</taxon>
        <taxon>Hyphomicrobiales</taxon>
        <taxon>Bartonellaceae</taxon>
        <taxon>Bartonella</taxon>
    </lineage>
</organism>
<dbReference type="Gene3D" id="3.30.1150.10">
    <property type="match status" value="1"/>
</dbReference>
<evidence type="ECO:0000256" key="5">
    <source>
        <dbReference type="SAM" id="Phobius"/>
    </source>
</evidence>
<sequence length="264" mass="30119">MNYAITERLSILWVGAFIVALSLHVALGVQFYFQNVGAHNYIVSPTIMLTFEQEIIHPNLSIDTDLEVLQDDLIKLDHDMLEPVLHEIQAEEFPPLEKMLSLEKFQSTEELQSITEKNDFIVPKPLKKSSSLEREHENLIQKSSSILKAKVRKSDTKDSFTSSKQSNAKALDDALSTKWLAEVQAQLEKQKKYIMKHRIRRVKGVVRLEFKVHEQGNIFASRIVLSSGDQELDRLAMAAVQRVVVPSPPLSKINEAIRVFLIFN</sequence>
<keyword evidence="3 5" id="KW-1133">Transmembrane helix</keyword>
<dbReference type="GO" id="GO:0016020">
    <property type="term" value="C:membrane"/>
    <property type="evidence" value="ECO:0007669"/>
    <property type="project" value="UniProtKB-SubCell"/>
</dbReference>
<evidence type="ECO:0000313" key="7">
    <source>
        <dbReference type="EMBL" id="KEG19972.1"/>
    </source>
</evidence>
<name>A0A072R405_BARBA</name>
<feature type="domain" description="TonB C-terminal" evidence="6">
    <location>
        <begin position="178"/>
        <end position="264"/>
    </location>
</feature>
<evidence type="ECO:0000256" key="3">
    <source>
        <dbReference type="ARBA" id="ARBA00022989"/>
    </source>
</evidence>
<dbReference type="RefSeq" id="WP_041849337.1">
    <property type="nucleotide sequence ID" value="NZ_KL503803.1"/>
</dbReference>
<dbReference type="Pfam" id="PF03544">
    <property type="entry name" value="TonB_C"/>
    <property type="match status" value="1"/>
</dbReference>
<dbReference type="InterPro" id="IPR037682">
    <property type="entry name" value="TonB_C"/>
</dbReference>
<evidence type="ECO:0000256" key="4">
    <source>
        <dbReference type="ARBA" id="ARBA00023136"/>
    </source>
</evidence>
<keyword evidence="2 5" id="KW-0812">Transmembrane</keyword>
<keyword evidence="4 5" id="KW-0472">Membrane</keyword>
<dbReference type="InterPro" id="IPR006260">
    <property type="entry name" value="TonB/TolA_C"/>
</dbReference>
<feature type="transmembrane region" description="Helical" evidence="5">
    <location>
        <begin position="12"/>
        <end position="33"/>
    </location>
</feature>
<dbReference type="PATRIC" id="fig|1293911.3.peg.602"/>
<dbReference type="HOGENOM" id="CLU_1056293_0_0_5"/>
<dbReference type="GO" id="GO:0055085">
    <property type="term" value="P:transmembrane transport"/>
    <property type="evidence" value="ECO:0007669"/>
    <property type="project" value="InterPro"/>
</dbReference>
<evidence type="ECO:0000256" key="1">
    <source>
        <dbReference type="ARBA" id="ARBA00004167"/>
    </source>
</evidence>
<comment type="subcellular location">
    <subcellularLocation>
        <location evidence="1">Membrane</location>
        <topology evidence="1">Single-pass membrane protein</topology>
    </subcellularLocation>
</comment>
<evidence type="ECO:0000259" key="6">
    <source>
        <dbReference type="PROSITE" id="PS52015"/>
    </source>
</evidence>
<dbReference type="NCBIfam" id="TIGR01352">
    <property type="entry name" value="tonB_Cterm"/>
    <property type="match status" value="1"/>
</dbReference>
<comment type="caution">
    <text evidence="7">The sequence shown here is derived from an EMBL/GenBank/DDBJ whole genome shotgun (WGS) entry which is preliminary data.</text>
</comment>
<dbReference type="PROSITE" id="PS52015">
    <property type="entry name" value="TONB_CTD"/>
    <property type="match status" value="1"/>
</dbReference>
<protein>
    <recommendedName>
        <fullName evidence="6">TonB C-terminal domain-containing protein</fullName>
    </recommendedName>
</protein>
<dbReference type="STRING" id="1293911.H710_00568"/>
<accession>A0A072R405</accession>
<dbReference type="SUPFAM" id="SSF74653">
    <property type="entry name" value="TolA/TonB C-terminal domain"/>
    <property type="match status" value="1"/>
</dbReference>
<evidence type="ECO:0000313" key="8">
    <source>
        <dbReference type="Proteomes" id="UP000031740"/>
    </source>
</evidence>
<evidence type="ECO:0000256" key="2">
    <source>
        <dbReference type="ARBA" id="ARBA00022692"/>
    </source>
</evidence>
<reference evidence="7 8" key="1">
    <citation type="submission" date="2013-04" db="EMBL/GenBank/DDBJ databases">
        <title>The Genome Sequence of Bartonella bacilliformis Ver097.</title>
        <authorList>
            <consortium name="The Broad Institute Genomics Platform"/>
            <consortium name="The Broad Institute Genome Sequencing Center for Infectious Disease"/>
            <person name="Feldgarden M."/>
            <person name="Kirby J."/>
            <person name="Birtles R."/>
            <person name="Dasch G."/>
            <person name="Hendrix L."/>
            <person name="Koehler J."/>
            <person name="Walker B."/>
            <person name="Young S.K."/>
            <person name="Zeng Q."/>
            <person name="Gargeya S."/>
            <person name="Fitzgerald M."/>
            <person name="Haas B."/>
            <person name="Abouelleil A."/>
            <person name="Allen A.W."/>
            <person name="Alvarado L."/>
            <person name="Arachchi H.M."/>
            <person name="Berlin A.M."/>
            <person name="Chapman S.B."/>
            <person name="Gainer-Dewar J."/>
            <person name="Goldberg J."/>
            <person name="Griggs A."/>
            <person name="Gujja S."/>
            <person name="Hansen M."/>
            <person name="Howarth C."/>
            <person name="Imamovic A."/>
            <person name="Ireland A."/>
            <person name="Larimer J."/>
            <person name="McCowan C."/>
            <person name="Murphy C."/>
            <person name="Pearson M."/>
            <person name="Poon T.W."/>
            <person name="Priest M."/>
            <person name="Roberts A."/>
            <person name="Saif S."/>
            <person name="Shea T."/>
            <person name="Sisk P."/>
            <person name="Sykes S."/>
            <person name="Wortman J."/>
            <person name="Nusbaum C."/>
            <person name="Birren B."/>
        </authorList>
    </citation>
    <scope>NUCLEOTIDE SEQUENCE [LARGE SCALE GENOMIC DNA]</scope>
    <source>
        <strain evidence="7 8">Ver097</strain>
    </source>
</reference>
<dbReference type="AlphaFoldDB" id="A0A072R405"/>